<organism evidence="1 2">
    <name type="scientific">Micromonospora viridifaciens</name>
    <dbReference type="NCBI Taxonomy" id="1881"/>
    <lineage>
        <taxon>Bacteria</taxon>
        <taxon>Bacillati</taxon>
        <taxon>Actinomycetota</taxon>
        <taxon>Actinomycetes</taxon>
        <taxon>Micromonosporales</taxon>
        <taxon>Micromonosporaceae</taxon>
        <taxon>Micromonospora</taxon>
    </lineage>
</organism>
<protein>
    <recommendedName>
        <fullName evidence="3">Immunity protein Imm1</fullName>
    </recommendedName>
</protein>
<proteinExistence type="predicted"/>
<dbReference type="EMBL" id="LT607411">
    <property type="protein sequence ID" value="SCF18441.1"/>
    <property type="molecule type" value="Genomic_DNA"/>
</dbReference>
<gene>
    <name evidence="1" type="ORF">GA0074695_4109</name>
</gene>
<dbReference type="Proteomes" id="UP000198242">
    <property type="component" value="Chromosome I"/>
</dbReference>
<accession>A0A1C4YDM5</accession>
<reference evidence="2" key="1">
    <citation type="submission" date="2016-06" db="EMBL/GenBank/DDBJ databases">
        <authorList>
            <person name="Varghese N."/>
            <person name="Submissions Spin"/>
        </authorList>
    </citation>
    <scope>NUCLEOTIDE SEQUENCE [LARGE SCALE GENOMIC DNA]</scope>
    <source>
        <strain evidence="2">DSM 43909</strain>
    </source>
</reference>
<evidence type="ECO:0000313" key="1">
    <source>
        <dbReference type="EMBL" id="SCF18441.1"/>
    </source>
</evidence>
<keyword evidence="2" id="KW-1185">Reference proteome</keyword>
<sequence>MWISDNEAGYSVSAFAGSRGLVIWEDHDEVRGPLHMEGYSRAGMLDLFRMVLQGRAAEVDSLPWLPGYGN</sequence>
<dbReference type="AlphaFoldDB" id="A0A1C4YDM5"/>
<evidence type="ECO:0008006" key="3">
    <source>
        <dbReference type="Google" id="ProtNLM"/>
    </source>
</evidence>
<evidence type="ECO:0000313" key="2">
    <source>
        <dbReference type="Proteomes" id="UP000198242"/>
    </source>
</evidence>
<name>A0A1C4YDM5_MICVI</name>